<protein>
    <submittedName>
        <fullName evidence="2">Metal ion ABC transporter</fullName>
    </submittedName>
</protein>
<name>A0A0R1Z749_9LACO</name>
<dbReference type="AlphaFoldDB" id="A0A0R1Z749"/>
<dbReference type="InterPro" id="IPR009825">
    <property type="entry name" value="ECF_substrate-spec-like"/>
</dbReference>
<dbReference type="EMBL" id="AZGK01000004">
    <property type="protein sequence ID" value="KRM46924.1"/>
    <property type="molecule type" value="Genomic_DNA"/>
</dbReference>
<dbReference type="Pfam" id="PF07155">
    <property type="entry name" value="ECF-ribofla_trS"/>
    <property type="match status" value="1"/>
</dbReference>
<keyword evidence="1" id="KW-0472">Membrane</keyword>
<accession>A0A0R1Z749</accession>
<proteinExistence type="predicted"/>
<keyword evidence="1" id="KW-0812">Transmembrane</keyword>
<evidence type="ECO:0000313" key="2">
    <source>
        <dbReference type="EMBL" id="KRM46924.1"/>
    </source>
</evidence>
<dbReference type="Gene3D" id="1.10.1760.20">
    <property type="match status" value="1"/>
</dbReference>
<feature type="transmembrane region" description="Helical" evidence="1">
    <location>
        <begin position="153"/>
        <end position="176"/>
    </location>
</feature>
<dbReference type="PATRIC" id="fig|1423784.4.peg.1871"/>
<gene>
    <name evidence="2" type="ORF">FC51_GL001837</name>
</gene>
<feature type="transmembrane region" description="Helical" evidence="1">
    <location>
        <begin position="64"/>
        <end position="82"/>
    </location>
</feature>
<dbReference type="GO" id="GO:0016020">
    <property type="term" value="C:membrane"/>
    <property type="evidence" value="ECO:0007669"/>
    <property type="project" value="InterPro"/>
</dbReference>
<feature type="transmembrane region" description="Helical" evidence="1">
    <location>
        <begin position="6"/>
        <end position="29"/>
    </location>
</feature>
<comment type="caution">
    <text evidence="2">The sequence shown here is derived from an EMBL/GenBank/DDBJ whole genome shotgun (WGS) entry which is preliminary data.</text>
</comment>
<dbReference type="GeneID" id="69802435"/>
<dbReference type="Proteomes" id="UP000051957">
    <property type="component" value="Unassembled WGS sequence"/>
</dbReference>
<feature type="transmembrane region" description="Helical" evidence="1">
    <location>
        <begin position="34"/>
        <end position="52"/>
    </location>
</feature>
<dbReference type="RefSeq" id="WP_081037524.1">
    <property type="nucleotide sequence ID" value="NZ_AZGK01000004.1"/>
</dbReference>
<feature type="transmembrane region" description="Helical" evidence="1">
    <location>
        <begin position="128"/>
        <end position="146"/>
    </location>
</feature>
<sequence length="234" mass="26332">MFHNQRAVYLSRMLLVFSLIAVFLVLVLLLKNQYFLLFSFMVLLCTLLPAYWRFEHQPLKTQTLMFVAILIALAVAGRVPFASIPSVQAASFVIILGGVVLGPELGFVTGSTTALVSNMFLGQGPWTPWQMVAWGLMGLTAGFIGRTKFRHSLIAMIVFGGVWGFVFGWMMDLWYALAYVTPLTPKSFILAFVASAGFDLNHCLSNVVLIGLLYRTWEKLFNRLDRKYSFLPKQ</sequence>
<organism evidence="2 3">
    <name type="scientific">Lentilactobacillus parabuchneri DSM 5707 = NBRC 107865</name>
    <dbReference type="NCBI Taxonomy" id="1423784"/>
    <lineage>
        <taxon>Bacteria</taxon>
        <taxon>Bacillati</taxon>
        <taxon>Bacillota</taxon>
        <taxon>Bacilli</taxon>
        <taxon>Lactobacillales</taxon>
        <taxon>Lactobacillaceae</taxon>
        <taxon>Lentilactobacillus</taxon>
    </lineage>
</organism>
<feature type="transmembrane region" description="Helical" evidence="1">
    <location>
        <begin position="89"/>
        <end position="108"/>
    </location>
</feature>
<evidence type="ECO:0000256" key="1">
    <source>
        <dbReference type="SAM" id="Phobius"/>
    </source>
</evidence>
<reference evidence="2 3" key="1">
    <citation type="journal article" date="2015" name="Genome Announc.">
        <title>Expanding the biotechnology potential of lactobacilli through comparative genomics of 213 strains and associated genera.</title>
        <authorList>
            <person name="Sun Z."/>
            <person name="Harris H.M."/>
            <person name="McCann A."/>
            <person name="Guo C."/>
            <person name="Argimon S."/>
            <person name="Zhang W."/>
            <person name="Yang X."/>
            <person name="Jeffery I.B."/>
            <person name="Cooney J.C."/>
            <person name="Kagawa T.F."/>
            <person name="Liu W."/>
            <person name="Song Y."/>
            <person name="Salvetti E."/>
            <person name="Wrobel A."/>
            <person name="Rasinkangas P."/>
            <person name="Parkhill J."/>
            <person name="Rea M.C."/>
            <person name="O'Sullivan O."/>
            <person name="Ritari J."/>
            <person name="Douillard F.P."/>
            <person name="Paul Ross R."/>
            <person name="Yang R."/>
            <person name="Briner A.E."/>
            <person name="Felis G.E."/>
            <person name="de Vos W.M."/>
            <person name="Barrangou R."/>
            <person name="Klaenhammer T.R."/>
            <person name="Caufield P.W."/>
            <person name="Cui Y."/>
            <person name="Zhang H."/>
            <person name="O'Toole P.W."/>
        </authorList>
    </citation>
    <scope>NUCLEOTIDE SEQUENCE [LARGE SCALE GENOMIC DNA]</scope>
    <source>
        <strain evidence="2 3">DSM 5707</strain>
    </source>
</reference>
<keyword evidence="1" id="KW-1133">Transmembrane helix</keyword>
<evidence type="ECO:0000313" key="3">
    <source>
        <dbReference type="Proteomes" id="UP000051957"/>
    </source>
</evidence>
<feature type="transmembrane region" description="Helical" evidence="1">
    <location>
        <begin position="188"/>
        <end position="214"/>
    </location>
</feature>